<dbReference type="Proteomes" id="UP001046870">
    <property type="component" value="Chromosome 4"/>
</dbReference>
<evidence type="ECO:0000313" key="9">
    <source>
        <dbReference type="EMBL" id="KAG7481121.1"/>
    </source>
</evidence>
<evidence type="ECO:0000256" key="4">
    <source>
        <dbReference type="ARBA" id="ARBA00023212"/>
    </source>
</evidence>
<comment type="similarity">
    <text evidence="5">Belongs to the TRAFAC class myosin-kinesin ATPase superfamily. Kinesin family.</text>
</comment>
<dbReference type="InterPro" id="IPR036961">
    <property type="entry name" value="Kinesin_motor_dom_sf"/>
</dbReference>
<feature type="region of interest" description="Disordered" evidence="7">
    <location>
        <begin position="1120"/>
        <end position="1163"/>
    </location>
</feature>
<protein>
    <recommendedName>
        <fullName evidence="8">Kinesin motor domain-containing protein</fullName>
    </recommendedName>
</protein>
<feature type="compositionally biased region" description="Basic and acidic residues" evidence="7">
    <location>
        <begin position="587"/>
        <end position="597"/>
    </location>
</feature>
<keyword evidence="6" id="KW-0175">Coiled coil</keyword>
<dbReference type="EMBL" id="JAFDVH010000004">
    <property type="protein sequence ID" value="KAG7481121.1"/>
    <property type="molecule type" value="Genomic_DNA"/>
</dbReference>
<dbReference type="PRINTS" id="PR00380">
    <property type="entry name" value="KINESINHEAVY"/>
</dbReference>
<dbReference type="InterPro" id="IPR027640">
    <property type="entry name" value="Kinesin-like_fam"/>
</dbReference>
<comment type="caution">
    <text evidence="9">The sequence shown here is derived from an EMBL/GenBank/DDBJ whole genome shotgun (WGS) entry which is preliminary data.</text>
</comment>
<feature type="coiled-coil region" evidence="6">
    <location>
        <begin position="828"/>
        <end position="855"/>
    </location>
</feature>
<organism evidence="9 10">
    <name type="scientific">Megalops atlanticus</name>
    <name type="common">Tarpon</name>
    <name type="synonym">Clupea gigantea</name>
    <dbReference type="NCBI Taxonomy" id="7932"/>
    <lineage>
        <taxon>Eukaryota</taxon>
        <taxon>Metazoa</taxon>
        <taxon>Chordata</taxon>
        <taxon>Craniata</taxon>
        <taxon>Vertebrata</taxon>
        <taxon>Euteleostomi</taxon>
        <taxon>Actinopterygii</taxon>
        <taxon>Neopterygii</taxon>
        <taxon>Teleostei</taxon>
        <taxon>Elopiformes</taxon>
        <taxon>Megalopidae</taxon>
        <taxon>Megalops</taxon>
    </lineage>
</organism>
<dbReference type="Pfam" id="PF00225">
    <property type="entry name" value="Kinesin"/>
    <property type="match status" value="2"/>
</dbReference>
<keyword evidence="10" id="KW-1185">Reference proteome</keyword>
<evidence type="ECO:0000256" key="1">
    <source>
        <dbReference type="ARBA" id="ARBA00004245"/>
    </source>
</evidence>
<feature type="compositionally biased region" description="Basic and acidic residues" evidence="7">
    <location>
        <begin position="347"/>
        <end position="358"/>
    </location>
</feature>
<evidence type="ECO:0000313" key="10">
    <source>
        <dbReference type="Proteomes" id="UP001046870"/>
    </source>
</evidence>
<dbReference type="PANTHER" id="PTHR47969:SF25">
    <property type="entry name" value="KINESIN MOTOR DOMAIN-CONTAINING PROTEIN"/>
    <property type="match status" value="1"/>
</dbReference>
<dbReference type="InterPro" id="IPR001752">
    <property type="entry name" value="Kinesin_motor_dom"/>
</dbReference>
<evidence type="ECO:0000256" key="2">
    <source>
        <dbReference type="ARBA" id="ARBA00022741"/>
    </source>
</evidence>
<keyword evidence="4" id="KW-0963">Cytoplasm</keyword>
<dbReference type="InterPro" id="IPR027417">
    <property type="entry name" value="P-loop_NTPase"/>
</dbReference>
<dbReference type="GO" id="GO:0005524">
    <property type="term" value="F:ATP binding"/>
    <property type="evidence" value="ECO:0007669"/>
    <property type="project" value="UniProtKB-UniRule"/>
</dbReference>
<dbReference type="AlphaFoldDB" id="A0A9D3THM6"/>
<feature type="coiled-coil region" evidence="6">
    <location>
        <begin position="1026"/>
        <end position="1053"/>
    </location>
</feature>
<evidence type="ECO:0000256" key="7">
    <source>
        <dbReference type="SAM" id="MobiDB-lite"/>
    </source>
</evidence>
<comment type="subcellular location">
    <subcellularLocation>
        <location evidence="1">Cytoplasm</location>
        <location evidence="1">Cytoskeleton</location>
    </subcellularLocation>
</comment>
<evidence type="ECO:0000256" key="6">
    <source>
        <dbReference type="SAM" id="Coils"/>
    </source>
</evidence>
<gene>
    <name evidence="9" type="ORF">MATL_G00063450</name>
</gene>
<reference evidence="9" key="1">
    <citation type="submission" date="2021-01" db="EMBL/GenBank/DDBJ databases">
        <authorList>
            <person name="Zahm M."/>
            <person name="Roques C."/>
            <person name="Cabau C."/>
            <person name="Klopp C."/>
            <person name="Donnadieu C."/>
            <person name="Jouanno E."/>
            <person name="Lampietro C."/>
            <person name="Louis A."/>
            <person name="Herpin A."/>
            <person name="Echchiki A."/>
            <person name="Berthelot C."/>
            <person name="Parey E."/>
            <person name="Roest-Crollius H."/>
            <person name="Braasch I."/>
            <person name="Postlethwait J."/>
            <person name="Bobe J."/>
            <person name="Montfort J."/>
            <person name="Bouchez O."/>
            <person name="Begum T."/>
            <person name="Mejri S."/>
            <person name="Adams A."/>
            <person name="Chen W.-J."/>
            <person name="Guiguen Y."/>
        </authorList>
    </citation>
    <scope>NUCLEOTIDE SEQUENCE</scope>
    <source>
        <strain evidence="9">YG-15Mar2019-1</strain>
        <tissue evidence="9">Brain</tissue>
    </source>
</reference>
<dbReference type="OrthoDB" id="3176171at2759"/>
<keyword evidence="5" id="KW-0505">Motor protein</keyword>
<feature type="region of interest" description="Disordered" evidence="7">
    <location>
        <begin position="1217"/>
        <end position="1244"/>
    </location>
</feature>
<keyword evidence="2 5" id="KW-0547">Nucleotide-binding</keyword>
<dbReference type="PANTHER" id="PTHR47969">
    <property type="entry name" value="CHROMOSOME-ASSOCIATED KINESIN KIF4A-RELATED"/>
    <property type="match status" value="1"/>
</dbReference>
<dbReference type="Gene3D" id="3.40.850.10">
    <property type="entry name" value="Kinesin motor domain"/>
    <property type="match status" value="2"/>
</dbReference>
<dbReference type="GO" id="GO:0051231">
    <property type="term" value="P:spindle elongation"/>
    <property type="evidence" value="ECO:0007669"/>
    <property type="project" value="TreeGrafter"/>
</dbReference>
<dbReference type="PROSITE" id="PS50067">
    <property type="entry name" value="KINESIN_MOTOR_2"/>
    <property type="match status" value="1"/>
</dbReference>
<name>A0A9D3THM6_MEGAT</name>
<evidence type="ECO:0000259" key="8">
    <source>
        <dbReference type="PROSITE" id="PS50067"/>
    </source>
</evidence>
<dbReference type="GO" id="GO:0007052">
    <property type="term" value="P:mitotic spindle organization"/>
    <property type="evidence" value="ECO:0007669"/>
    <property type="project" value="TreeGrafter"/>
</dbReference>
<dbReference type="GO" id="GO:0008017">
    <property type="term" value="F:microtubule binding"/>
    <property type="evidence" value="ECO:0007669"/>
    <property type="project" value="InterPro"/>
</dbReference>
<proteinExistence type="inferred from homology"/>
<dbReference type="SMART" id="SM00129">
    <property type="entry name" value="KISc"/>
    <property type="match status" value="1"/>
</dbReference>
<feature type="compositionally biased region" description="Polar residues" evidence="7">
    <location>
        <begin position="1148"/>
        <end position="1162"/>
    </location>
</feature>
<feature type="domain" description="Kinesin motor" evidence="8">
    <location>
        <begin position="18"/>
        <end position="307"/>
    </location>
</feature>
<keyword evidence="3 5" id="KW-0067">ATP-binding</keyword>
<feature type="coiled-coil region" evidence="6">
    <location>
        <begin position="1081"/>
        <end position="1115"/>
    </location>
</feature>
<sequence>MHITCVGSEPERSMGETKVKVAVRIRPLLQKEILHQHDVCVRLVPGHPRQVLLGNDRAFTFDFAFGPTAQQDEVYNSCIKPLVTSLLEGYNVTVFAYGQTGSGKTYTIGGGPIVSTPEGESGIIPRATQEIFLRMAASQGTRFSVRVSYIEVYREELRDLLELDTSSKDMHIREDEKGNTVVVGAQEREVESVEELLTLLEAGNAFHLVDLAGSERMARAGNTDRHFKESVQINSGLLALGNVIRALGDPRRRGQHVPYRDAKLTRLLRDSLGGNAQTLMIACVSPSSRCLQESLSSLMFASRARDVRNRPVVNWDVGRERLGALEQEVRSLREALRDQGGASLTDRSSRLSQDRRDQSRIQTLQDQLAQCRQECLQYHALTQEAAELLFKQRDSASSLAHGHALRLQEWLQTLRRVQSEGHTHLAHSEDEAGEEPHITILQLRRELKKCQDALAADEEVFSQRELQLKQLQEQSDTLLATLQEERNRSRLQSEKLVEQELLIGRLRELVTSRTCTSTQRPFSVPLTSQAQGELRNYGNTDVRKVHSSPPAYSLERVMACFKMRSQLLQAQIEEGDQVLQQRDEEEQGGKEEEDHSRAFRRSLNLTWTRKRSNHPSHTPAERSLRLNWNVPQQTLPPTGDSPCVAVEAGSCDDRCMGPGSAEVQALRQSQRLNLQRLKEAELRHSHAQQRIKELGVNICLKKSLIEELVKTGKHAQAVDDHSRISLHDQKGQKSTLQKEGQALAALYLQTEKRRAEQERSVEVMRKERETLQRHLQEEESRRSRIQQDLMCDRQTITELQKRAQRESMEGKSDHMSSAAQLEEQQRWLDQEEERVLQQKRALAELEEELKCREDIISRREALWQERSQLELKKLRSSQVLEQDLLDVSSRIGAVDRELDEECGQVEDGAVEVTGSLSLREERRQLCRRRDSLDSRLRDGNVLSAEEEHALFQLEEAIEALDAALEYKSLSIKSRQRTVALNTGSGHGDIMAKLSALSPPETQALLLMYFNKVVCLREGERRLQLHCDELELQLQEQEGVVRELEAALQRLTLDTDRRLTEQQREHQHNVQLLLQELREGGSEREQEALRASEGKIQKLEKELFFYKSTSRQLKKKLRELAHPETSQAPATRGSDLDVPGVNVAKESTDSISGAKESTGSSLADIQAHSVKLEETPPGSSQSRWRVGEEALGRRGAQRVESASVRVSHRQVRQISPTGLHTRLTCPSASGSSFQEDSIEVSGKSE</sequence>
<evidence type="ECO:0000256" key="3">
    <source>
        <dbReference type="ARBA" id="ARBA00022840"/>
    </source>
</evidence>
<feature type="coiled-coil region" evidence="6">
    <location>
        <begin position="440"/>
        <end position="499"/>
    </location>
</feature>
<dbReference type="GO" id="GO:0007018">
    <property type="term" value="P:microtubule-based movement"/>
    <property type="evidence" value="ECO:0007669"/>
    <property type="project" value="InterPro"/>
</dbReference>
<feature type="compositionally biased region" description="Polar residues" evidence="7">
    <location>
        <begin position="1217"/>
        <end position="1234"/>
    </location>
</feature>
<dbReference type="GO" id="GO:0005875">
    <property type="term" value="C:microtubule associated complex"/>
    <property type="evidence" value="ECO:0007669"/>
    <property type="project" value="TreeGrafter"/>
</dbReference>
<feature type="region of interest" description="Disordered" evidence="7">
    <location>
        <begin position="579"/>
        <end position="624"/>
    </location>
</feature>
<feature type="binding site" evidence="5">
    <location>
        <begin position="98"/>
        <end position="105"/>
    </location>
    <ligand>
        <name>ATP</name>
        <dbReference type="ChEBI" id="CHEBI:30616"/>
    </ligand>
</feature>
<keyword evidence="4" id="KW-0206">Cytoskeleton</keyword>
<dbReference type="SUPFAM" id="SSF52540">
    <property type="entry name" value="P-loop containing nucleoside triphosphate hydrolases"/>
    <property type="match status" value="1"/>
</dbReference>
<feature type="region of interest" description="Disordered" evidence="7">
    <location>
        <begin position="337"/>
        <end position="358"/>
    </location>
</feature>
<dbReference type="GO" id="GO:0003777">
    <property type="term" value="F:microtubule motor activity"/>
    <property type="evidence" value="ECO:0007669"/>
    <property type="project" value="InterPro"/>
</dbReference>
<feature type="coiled-coil region" evidence="6">
    <location>
        <begin position="747"/>
        <end position="788"/>
    </location>
</feature>
<accession>A0A9D3THM6</accession>
<evidence type="ECO:0000256" key="5">
    <source>
        <dbReference type="PROSITE-ProRule" id="PRU00283"/>
    </source>
</evidence>